<reference evidence="3" key="1">
    <citation type="submission" date="2023-06" db="EMBL/GenBank/DDBJ databases">
        <title>Genome-scale phylogeny and comparative genomics of the fungal order Sordariales.</title>
        <authorList>
            <consortium name="Lawrence Berkeley National Laboratory"/>
            <person name="Hensen N."/>
            <person name="Bonometti L."/>
            <person name="Westerberg I."/>
            <person name="Brannstrom I.O."/>
            <person name="Guillou S."/>
            <person name="Cros-Aarteil S."/>
            <person name="Calhoun S."/>
            <person name="Haridas S."/>
            <person name="Kuo A."/>
            <person name="Mondo S."/>
            <person name="Pangilinan J."/>
            <person name="Riley R."/>
            <person name="Labutti K."/>
            <person name="Andreopoulos B."/>
            <person name="Lipzen A."/>
            <person name="Chen C."/>
            <person name="Yanf M."/>
            <person name="Daum C."/>
            <person name="Ng V."/>
            <person name="Clum A."/>
            <person name="Steindorff A."/>
            <person name="Ohm R."/>
            <person name="Martin F."/>
            <person name="Silar P."/>
            <person name="Natvig D."/>
            <person name="Lalanne C."/>
            <person name="Gautier V."/>
            <person name="Ament-Velasquez S.L."/>
            <person name="Kruys A."/>
            <person name="Hutchinson M.I."/>
            <person name="Powell A.J."/>
            <person name="Barry K."/>
            <person name="Miller A.N."/>
            <person name="Grigoriev I.V."/>
            <person name="Debuchy R."/>
            <person name="Gladieux P."/>
            <person name="Thoren M.H."/>
            <person name="Johannesson H."/>
        </authorList>
    </citation>
    <scope>NUCLEOTIDE SEQUENCE</scope>
    <source>
        <strain evidence="3">CBS 606.72</strain>
    </source>
</reference>
<feature type="compositionally biased region" description="Low complexity" evidence="1">
    <location>
        <begin position="40"/>
        <end position="54"/>
    </location>
</feature>
<proteinExistence type="predicted"/>
<feature type="compositionally biased region" description="Low complexity" evidence="1">
    <location>
        <begin position="90"/>
        <end position="167"/>
    </location>
</feature>
<gene>
    <name evidence="3" type="ORF">B0T14DRAFT_565528</name>
</gene>
<sequence>MQLFAKYCCLLAALAIPVAGYTVEPPNHPLPSGPTFARQPTTSPAITSTSPEPTLTRPGADQPNPPETTVTTKPPWPEEGISVGRISGMSTTTTIDPTTNSSSTSSSTSSSSSSSSSTTSTTSSGPVTVTVTASPTTSSSTTSSSSGASSSSSSSSTSSSTSTTAAPSTVTLITTDKSTVTATVVSTASTSTSTSSSSSTSTSTSSTPSTTSTTSTSSTPTYTSTFTLTYAPSTVTSILKTTITETPSNLSTTTDSPISVPVPTSIPLDPPPTDGYDKSRFCPWCSRALNLTNATSYERTCHFFMQQPEPDASGGNAMSLPYAVLNWDFTKPLGMGMLKPDENVMFEIADPRAVQWSGNRLGTWMMGSRVIPPMLVFNEQTYKSSDERWKMYSNFVSGTQEIVNVHHLDFDCGGNLPWVLGGFGGRDEL</sequence>
<feature type="signal peptide" evidence="2">
    <location>
        <begin position="1"/>
        <end position="20"/>
    </location>
</feature>
<feature type="region of interest" description="Disordered" evidence="1">
    <location>
        <begin position="29"/>
        <end position="167"/>
    </location>
</feature>
<name>A0AA39WZT1_9PEZI</name>
<feature type="region of interest" description="Disordered" evidence="1">
    <location>
        <begin position="186"/>
        <end position="220"/>
    </location>
</feature>
<feature type="compositionally biased region" description="Low complexity" evidence="1">
    <location>
        <begin position="251"/>
        <end position="267"/>
    </location>
</feature>
<evidence type="ECO:0000313" key="3">
    <source>
        <dbReference type="EMBL" id="KAK0624240.1"/>
    </source>
</evidence>
<dbReference type="AlphaFoldDB" id="A0AA39WZT1"/>
<dbReference type="Proteomes" id="UP001175000">
    <property type="component" value="Unassembled WGS sequence"/>
</dbReference>
<evidence type="ECO:0000256" key="2">
    <source>
        <dbReference type="SAM" id="SignalP"/>
    </source>
</evidence>
<protein>
    <submittedName>
        <fullName evidence="3">Uncharacterized protein</fullName>
    </submittedName>
</protein>
<organism evidence="3 4">
    <name type="scientific">Immersiella caudata</name>
    <dbReference type="NCBI Taxonomy" id="314043"/>
    <lineage>
        <taxon>Eukaryota</taxon>
        <taxon>Fungi</taxon>
        <taxon>Dikarya</taxon>
        <taxon>Ascomycota</taxon>
        <taxon>Pezizomycotina</taxon>
        <taxon>Sordariomycetes</taxon>
        <taxon>Sordariomycetidae</taxon>
        <taxon>Sordariales</taxon>
        <taxon>Lasiosphaeriaceae</taxon>
        <taxon>Immersiella</taxon>
    </lineage>
</organism>
<feature type="chain" id="PRO_5041275362" evidence="2">
    <location>
        <begin position="21"/>
        <end position="429"/>
    </location>
</feature>
<dbReference type="EMBL" id="JAULSU010000003">
    <property type="protein sequence ID" value="KAK0624240.1"/>
    <property type="molecule type" value="Genomic_DNA"/>
</dbReference>
<keyword evidence="2" id="KW-0732">Signal</keyword>
<comment type="caution">
    <text evidence="3">The sequence shown here is derived from an EMBL/GenBank/DDBJ whole genome shotgun (WGS) entry which is preliminary data.</text>
</comment>
<feature type="region of interest" description="Disordered" evidence="1">
    <location>
        <begin position="247"/>
        <end position="271"/>
    </location>
</feature>
<evidence type="ECO:0000256" key="1">
    <source>
        <dbReference type="SAM" id="MobiDB-lite"/>
    </source>
</evidence>
<keyword evidence="4" id="KW-1185">Reference proteome</keyword>
<evidence type="ECO:0000313" key="4">
    <source>
        <dbReference type="Proteomes" id="UP001175000"/>
    </source>
</evidence>
<accession>A0AA39WZT1</accession>